<evidence type="ECO:0000259" key="2">
    <source>
        <dbReference type="PROSITE" id="PS50108"/>
    </source>
</evidence>
<feature type="domain" description="CRIB" evidence="2">
    <location>
        <begin position="30"/>
        <end position="43"/>
    </location>
</feature>
<feature type="compositionally biased region" description="Basic and acidic residues" evidence="1">
    <location>
        <begin position="157"/>
        <end position="179"/>
    </location>
</feature>
<organism evidence="3 4">
    <name type="scientific">Vigna unguiculata</name>
    <name type="common">Cowpea</name>
    <dbReference type="NCBI Taxonomy" id="3917"/>
    <lineage>
        <taxon>Eukaryota</taxon>
        <taxon>Viridiplantae</taxon>
        <taxon>Streptophyta</taxon>
        <taxon>Embryophyta</taxon>
        <taxon>Tracheophyta</taxon>
        <taxon>Spermatophyta</taxon>
        <taxon>Magnoliopsida</taxon>
        <taxon>eudicotyledons</taxon>
        <taxon>Gunneridae</taxon>
        <taxon>Pentapetalae</taxon>
        <taxon>rosids</taxon>
        <taxon>fabids</taxon>
        <taxon>Fabales</taxon>
        <taxon>Fabaceae</taxon>
        <taxon>Papilionoideae</taxon>
        <taxon>50 kb inversion clade</taxon>
        <taxon>NPAAA clade</taxon>
        <taxon>indigoferoid/millettioid clade</taxon>
        <taxon>Phaseoleae</taxon>
        <taxon>Vigna</taxon>
    </lineage>
</organism>
<dbReference type="Gene3D" id="3.90.810.10">
    <property type="entry name" value="CRIB domain"/>
    <property type="match status" value="1"/>
</dbReference>
<dbReference type="SMART" id="SM00285">
    <property type="entry name" value="PBD"/>
    <property type="match status" value="1"/>
</dbReference>
<dbReference type="OrthoDB" id="4206278at2759"/>
<evidence type="ECO:0000313" key="3">
    <source>
        <dbReference type="EMBL" id="QCD97756.1"/>
    </source>
</evidence>
<keyword evidence="4" id="KW-1185">Reference proteome</keyword>
<feature type="compositionally biased region" description="Basic and acidic residues" evidence="1">
    <location>
        <begin position="125"/>
        <end position="136"/>
    </location>
</feature>
<feature type="compositionally biased region" description="Basic and acidic residues" evidence="1">
    <location>
        <begin position="87"/>
        <end position="108"/>
    </location>
</feature>
<dbReference type="PROSITE" id="PS50108">
    <property type="entry name" value="CRIB"/>
    <property type="match status" value="1"/>
</dbReference>
<evidence type="ECO:0000256" key="1">
    <source>
        <dbReference type="SAM" id="MobiDB-lite"/>
    </source>
</evidence>
<dbReference type="Gramene" id="Vigun01g144300.1.v1.2">
    <property type="protein sequence ID" value="Vigun01g144300.1.v1.2"/>
    <property type="gene ID" value="Vigun01g144300.v1.2"/>
</dbReference>
<dbReference type="Pfam" id="PF00786">
    <property type="entry name" value="PBD"/>
    <property type="match status" value="1"/>
</dbReference>
<feature type="compositionally biased region" description="Polar residues" evidence="1">
    <location>
        <begin position="144"/>
        <end position="156"/>
    </location>
</feature>
<feature type="compositionally biased region" description="Basic and acidic residues" evidence="1">
    <location>
        <begin position="227"/>
        <end position="237"/>
    </location>
</feature>
<feature type="region of interest" description="Disordered" evidence="1">
    <location>
        <begin position="41"/>
        <end position="244"/>
    </location>
</feature>
<name>A0A4D6MCG4_VIGUN</name>
<sequence length="244" mass="27118">MSNNNKVKGLLKGLRFISQMFDEKDADIQIGHPTDVKHLAHIGWDGQGPSDNNPSWMNEFKSVPGNSSHSSKGEMHSKESNSSIQRSSEDSMERSSRSVKGRCDERQSLESGKCKHSNSTVGNVRESHAKEKFDRPRRTKKTSKPSQQPNDSCQASKDTEHEMQTGDNSHQQEDTDLAPKKSRPRMTKDGSTVGGASAKARSRSEGHGRRTSKLASKHECLEEDGHEVETKSKEDTTKSILTEQ</sequence>
<dbReference type="CDD" id="cd00132">
    <property type="entry name" value="CRIB"/>
    <property type="match status" value="1"/>
</dbReference>
<dbReference type="PANTHER" id="PTHR46325">
    <property type="entry name" value="CRIB DOMAIN-CONTAINING PROTEIN RIC8"/>
    <property type="match status" value="1"/>
</dbReference>
<protein>
    <recommendedName>
        <fullName evidence="2">CRIB domain-containing protein</fullName>
    </recommendedName>
</protein>
<evidence type="ECO:0000313" key="4">
    <source>
        <dbReference type="Proteomes" id="UP000501690"/>
    </source>
</evidence>
<dbReference type="InterPro" id="IPR036936">
    <property type="entry name" value="CRIB_dom_sf"/>
</dbReference>
<dbReference type="AlphaFoldDB" id="A0A4D6MCG4"/>
<dbReference type="InterPro" id="IPR000095">
    <property type="entry name" value="CRIB_dom"/>
</dbReference>
<proteinExistence type="predicted"/>
<reference evidence="3 4" key="1">
    <citation type="submission" date="2019-04" db="EMBL/GenBank/DDBJ databases">
        <title>An improved genome assembly and genetic linkage map for asparagus bean, Vigna unguiculata ssp. sesquipedialis.</title>
        <authorList>
            <person name="Xia Q."/>
            <person name="Zhang R."/>
            <person name="Dong Y."/>
        </authorList>
    </citation>
    <scope>NUCLEOTIDE SEQUENCE [LARGE SCALE GENOMIC DNA]</scope>
    <source>
        <tissue evidence="3">Leaf</tissue>
    </source>
</reference>
<gene>
    <name evidence="3" type="ORF">DEO72_LG6g2468</name>
</gene>
<dbReference type="PANTHER" id="PTHR46325:SF43">
    <property type="entry name" value="ROP-INTERACTIVE CRIB MOTIF PROTEIN"/>
    <property type="match status" value="1"/>
</dbReference>
<dbReference type="Proteomes" id="UP000501690">
    <property type="component" value="Linkage Group LG6"/>
</dbReference>
<accession>A0A4D6MCG4</accession>
<dbReference type="EMBL" id="CP039350">
    <property type="protein sequence ID" value="QCD97756.1"/>
    <property type="molecule type" value="Genomic_DNA"/>
</dbReference>